<evidence type="ECO:0000313" key="3">
    <source>
        <dbReference type="Proteomes" id="UP000324832"/>
    </source>
</evidence>
<evidence type="ECO:0000313" key="2">
    <source>
        <dbReference type="EMBL" id="VVD00199.1"/>
    </source>
</evidence>
<keyword evidence="3" id="KW-1185">Reference proteome</keyword>
<protein>
    <submittedName>
        <fullName evidence="2">Uncharacterized protein</fullName>
    </submittedName>
</protein>
<gene>
    <name evidence="2" type="ORF">LSINAPIS_LOCUS10891</name>
</gene>
<evidence type="ECO:0000256" key="1">
    <source>
        <dbReference type="SAM" id="MobiDB-lite"/>
    </source>
</evidence>
<dbReference type="EMBL" id="FZQP02004523">
    <property type="protein sequence ID" value="VVD00199.1"/>
    <property type="molecule type" value="Genomic_DNA"/>
</dbReference>
<dbReference type="AlphaFoldDB" id="A0A5E4QSQ2"/>
<reference evidence="2 3" key="1">
    <citation type="submission" date="2017-07" db="EMBL/GenBank/DDBJ databases">
        <authorList>
            <person name="Talla V."/>
            <person name="Backstrom N."/>
        </authorList>
    </citation>
    <scope>NUCLEOTIDE SEQUENCE [LARGE SCALE GENOMIC DNA]</scope>
</reference>
<dbReference type="Proteomes" id="UP000324832">
    <property type="component" value="Unassembled WGS sequence"/>
</dbReference>
<name>A0A5E4QSQ2_9NEOP</name>
<accession>A0A5E4QSQ2</accession>
<feature type="region of interest" description="Disordered" evidence="1">
    <location>
        <begin position="1"/>
        <end position="25"/>
    </location>
</feature>
<proteinExistence type="predicted"/>
<organism evidence="2 3">
    <name type="scientific">Leptidea sinapis</name>
    <dbReference type="NCBI Taxonomy" id="189913"/>
    <lineage>
        <taxon>Eukaryota</taxon>
        <taxon>Metazoa</taxon>
        <taxon>Ecdysozoa</taxon>
        <taxon>Arthropoda</taxon>
        <taxon>Hexapoda</taxon>
        <taxon>Insecta</taxon>
        <taxon>Pterygota</taxon>
        <taxon>Neoptera</taxon>
        <taxon>Endopterygota</taxon>
        <taxon>Lepidoptera</taxon>
        <taxon>Glossata</taxon>
        <taxon>Ditrysia</taxon>
        <taxon>Papilionoidea</taxon>
        <taxon>Pieridae</taxon>
        <taxon>Dismorphiinae</taxon>
        <taxon>Leptidea</taxon>
    </lineage>
</organism>
<sequence>MAGNASLDTWSPVWAGPAPASSART</sequence>